<dbReference type="AlphaFoldDB" id="A0A2S6C3S5"/>
<feature type="chain" id="PRO_5015510089" description="Glycosyltransferase family 8 protein" evidence="1">
    <location>
        <begin position="28"/>
        <end position="348"/>
    </location>
</feature>
<evidence type="ECO:0008006" key="4">
    <source>
        <dbReference type="Google" id="ProtNLM"/>
    </source>
</evidence>
<proteinExistence type="predicted"/>
<gene>
    <name evidence="2" type="ORF">CBER1_07747</name>
</gene>
<evidence type="ECO:0000313" key="2">
    <source>
        <dbReference type="EMBL" id="PPJ54394.1"/>
    </source>
</evidence>
<accession>A0A2S6C3S5</accession>
<dbReference type="OrthoDB" id="2014201at2759"/>
<dbReference type="Proteomes" id="UP000237631">
    <property type="component" value="Unassembled WGS sequence"/>
</dbReference>
<evidence type="ECO:0000313" key="3">
    <source>
        <dbReference type="Proteomes" id="UP000237631"/>
    </source>
</evidence>
<name>A0A2S6C3S5_9PEZI</name>
<feature type="signal peptide" evidence="1">
    <location>
        <begin position="1"/>
        <end position="27"/>
    </location>
</feature>
<keyword evidence="3" id="KW-1185">Reference proteome</keyword>
<dbReference type="Gene3D" id="3.90.550.10">
    <property type="entry name" value="Spore Coat Polysaccharide Biosynthesis Protein SpsA, Chain A"/>
    <property type="match status" value="1"/>
</dbReference>
<reference evidence="3" key="1">
    <citation type="journal article" date="2017" name="bioRxiv">
        <title>Conservation of a gene cluster reveals novel cercosporin biosynthetic mechanisms and extends production to the genus Colletotrichum.</title>
        <authorList>
            <person name="de Jonge R."/>
            <person name="Ebert M.K."/>
            <person name="Huitt-Roehl C.R."/>
            <person name="Pal P."/>
            <person name="Suttle J.C."/>
            <person name="Spanner R.E."/>
            <person name="Neubauer J.D."/>
            <person name="Jurick W.M.II."/>
            <person name="Stott K.A."/>
            <person name="Secor G.A."/>
            <person name="Thomma B.P.H.J."/>
            <person name="Van de Peer Y."/>
            <person name="Townsend C.A."/>
            <person name="Bolton M.D."/>
        </authorList>
    </citation>
    <scope>NUCLEOTIDE SEQUENCE [LARGE SCALE GENOMIC DNA]</scope>
    <source>
        <strain evidence="3">CBS538.71</strain>
    </source>
</reference>
<keyword evidence="1" id="KW-0732">Signal</keyword>
<dbReference type="STRING" id="357750.A0A2S6C3S5"/>
<organism evidence="2 3">
    <name type="scientific">Cercospora berteroae</name>
    <dbReference type="NCBI Taxonomy" id="357750"/>
    <lineage>
        <taxon>Eukaryota</taxon>
        <taxon>Fungi</taxon>
        <taxon>Dikarya</taxon>
        <taxon>Ascomycota</taxon>
        <taxon>Pezizomycotina</taxon>
        <taxon>Dothideomycetes</taxon>
        <taxon>Dothideomycetidae</taxon>
        <taxon>Mycosphaerellales</taxon>
        <taxon>Mycosphaerellaceae</taxon>
        <taxon>Cercospora</taxon>
    </lineage>
</organism>
<comment type="caution">
    <text evidence="2">The sequence shown here is derived from an EMBL/GenBank/DDBJ whole genome shotgun (WGS) entry which is preliminary data.</text>
</comment>
<sequence length="348" mass="40210">MRTRRPVLLLLALVLTVVLYISLCGTSQDIRHTSADISRSSKVKNNAYVIFLSSDVVDQAGEEDLEDDTYWIAARILVYQLLYAPETRTRRNYEVVVATTPTVSTAKRERLRQDGAKVVEIEDVDAGWVQTNQTNWKSVMAKFRLWQMIQYERVMLLDADIVLQECMDAAFDEEAVRTRHTIVPADYKPMKNEAVLPNDYAFAATARLHVNGFNFPPLSKDDLMDNGDALNAGFIILKPDQAMFEYYTSLTRVDRYLPNGEQLFQRIWSEQALLNYTHRRDGPMPWEELNATWMLLVPRVEHIVKGRPKALHQKWWKPMSHSIGPWLLPWKGRLDGFWEGREYARSGG</sequence>
<dbReference type="InterPro" id="IPR050587">
    <property type="entry name" value="GNT1/Glycosyltrans_8"/>
</dbReference>
<protein>
    <recommendedName>
        <fullName evidence="4">Glycosyltransferase family 8 protein</fullName>
    </recommendedName>
</protein>
<dbReference type="InterPro" id="IPR029044">
    <property type="entry name" value="Nucleotide-diphossugar_trans"/>
</dbReference>
<dbReference type="EMBL" id="PNEN01000565">
    <property type="protein sequence ID" value="PPJ54394.1"/>
    <property type="molecule type" value="Genomic_DNA"/>
</dbReference>
<evidence type="ECO:0000256" key="1">
    <source>
        <dbReference type="SAM" id="SignalP"/>
    </source>
</evidence>
<dbReference type="SUPFAM" id="SSF53448">
    <property type="entry name" value="Nucleotide-diphospho-sugar transferases"/>
    <property type="match status" value="1"/>
</dbReference>
<dbReference type="PANTHER" id="PTHR11183">
    <property type="entry name" value="GLYCOGENIN SUBFAMILY MEMBER"/>
    <property type="match status" value="1"/>
</dbReference>